<dbReference type="Pfam" id="PF01297">
    <property type="entry name" value="ZnuA"/>
    <property type="match status" value="1"/>
</dbReference>
<dbReference type="PRINTS" id="PR00691">
    <property type="entry name" value="ADHESINB"/>
</dbReference>
<accession>A0A1H2VZH2</accession>
<dbReference type="CDD" id="cd01017">
    <property type="entry name" value="AdcA"/>
    <property type="match status" value="1"/>
</dbReference>
<evidence type="ECO:0000256" key="3">
    <source>
        <dbReference type="ARBA" id="ARBA00022729"/>
    </source>
</evidence>
<name>A0A1H2VZH2_ACIFE</name>
<keyword evidence="2 4" id="KW-0813">Transport</keyword>
<dbReference type="InterPro" id="IPR006129">
    <property type="entry name" value="AdhesinB"/>
</dbReference>
<dbReference type="AlphaFoldDB" id="A0A1H2VZH2"/>
<evidence type="ECO:0000256" key="4">
    <source>
        <dbReference type="RuleBase" id="RU003512"/>
    </source>
</evidence>
<dbReference type="RefSeq" id="WP_074705314.1">
    <property type="nucleotide sequence ID" value="NZ_CAUFNG010000124.1"/>
</dbReference>
<dbReference type="EMBL" id="FNOP01000005">
    <property type="protein sequence ID" value="SDW73587.1"/>
    <property type="molecule type" value="Genomic_DNA"/>
</dbReference>
<feature type="chain" id="PRO_5038617359" evidence="5">
    <location>
        <begin position="18"/>
        <end position="300"/>
    </location>
</feature>
<reference evidence="6 7" key="1">
    <citation type="submission" date="2016-10" db="EMBL/GenBank/DDBJ databases">
        <authorList>
            <person name="Varghese N."/>
            <person name="Submissions S."/>
        </authorList>
    </citation>
    <scope>NUCLEOTIDE SEQUENCE [LARGE SCALE GENOMIC DNA]</scope>
    <source>
        <strain evidence="6 7">WCC6</strain>
    </source>
</reference>
<dbReference type="PROSITE" id="PS51257">
    <property type="entry name" value="PROKAR_LIPOPROTEIN"/>
    <property type="match status" value="1"/>
</dbReference>
<gene>
    <name evidence="6" type="ORF">SAMN05216495_10543</name>
</gene>
<dbReference type="InterPro" id="IPR006127">
    <property type="entry name" value="ZnuA-like"/>
</dbReference>
<comment type="caution">
    <text evidence="6">The sequence shown here is derived from an EMBL/GenBank/DDBJ whole genome shotgun (WGS) entry which is preliminary data.</text>
</comment>
<keyword evidence="3 5" id="KW-0732">Signal</keyword>
<evidence type="ECO:0000256" key="2">
    <source>
        <dbReference type="ARBA" id="ARBA00022448"/>
    </source>
</evidence>
<dbReference type="GO" id="GO:0030001">
    <property type="term" value="P:metal ion transport"/>
    <property type="evidence" value="ECO:0007669"/>
    <property type="project" value="InterPro"/>
</dbReference>
<dbReference type="PANTHER" id="PTHR42953:SF3">
    <property type="entry name" value="HIGH-AFFINITY ZINC UPTAKE SYSTEM PROTEIN ZNUA"/>
    <property type="match status" value="1"/>
</dbReference>
<evidence type="ECO:0000313" key="6">
    <source>
        <dbReference type="EMBL" id="SDW73587.1"/>
    </source>
</evidence>
<dbReference type="Proteomes" id="UP000182379">
    <property type="component" value="Unassembled WGS sequence"/>
</dbReference>
<dbReference type="PRINTS" id="PR00690">
    <property type="entry name" value="ADHESNFAMILY"/>
</dbReference>
<comment type="similarity">
    <text evidence="1 4">Belongs to the bacterial solute-binding protein 9 family.</text>
</comment>
<evidence type="ECO:0000256" key="1">
    <source>
        <dbReference type="ARBA" id="ARBA00011028"/>
    </source>
</evidence>
<evidence type="ECO:0000313" key="7">
    <source>
        <dbReference type="Proteomes" id="UP000182379"/>
    </source>
</evidence>
<proteinExistence type="inferred from homology"/>
<dbReference type="InterPro" id="IPR050492">
    <property type="entry name" value="Bact_metal-bind_prot9"/>
</dbReference>
<dbReference type="Gene3D" id="3.40.50.1980">
    <property type="entry name" value="Nitrogenase molybdenum iron protein domain"/>
    <property type="match status" value="2"/>
</dbReference>
<dbReference type="GO" id="GO:0007155">
    <property type="term" value="P:cell adhesion"/>
    <property type="evidence" value="ECO:0007669"/>
    <property type="project" value="InterPro"/>
</dbReference>
<sequence length="300" mass="32773">MKRIVLLLLAGLLTLFAGCGGKKAPAKTAEGRLPVVASFYAMKEITEAIGGDKVAVTTLIPEGTEPHEFQPTTRSMKDLSRARVLVLQGLGMEPWAEDMVKAAENPGLVQVTAARDVAPIANEDAEEIREHGQYDPHAWLSPSCAQVEAAAIVRGLSQADPDNAAYYQANGEKFIGRLRQLEKTYKEKFQSVPRKDFVTGHAAFAYLCRDFGLEQNSVEGVFASGEPNARQLAKLVEYCREHQVNTIFTEAAVSPKTSQALAREVGAKVVPIHTLEGGEGEGDYLQQMEENLVRIYESLK</sequence>
<dbReference type="GO" id="GO:0046872">
    <property type="term" value="F:metal ion binding"/>
    <property type="evidence" value="ECO:0007669"/>
    <property type="project" value="InterPro"/>
</dbReference>
<feature type="signal peptide" evidence="5">
    <location>
        <begin position="1"/>
        <end position="17"/>
    </location>
</feature>
<dbReference type="SUPFAM" id="SSF53807">
    <property type="entry name" value="Helical backbone' metal receptor"/>
    <property type="match status" value="1"/>
</dbReference>
<dbReference type="PANTHER" id="PTHR42953">
    <property type="entry name" value="HIGH-AFFINITY ZINC UPTAKE SYSTEM PROTEIN ZNUA-RELATED"/>
    <property type="match status" value="1"/>
</dbReference>
<organism evidence="6 7">
    <name type="scientific">Acidaminococcus fermentans</name>
    <dbReference type="NCBI Taxonomy" id="905"/>
    <lineage>
        <taxon>Bacteria</taxon>
        <taxon>Bacillati</taxon>
        <taxon>Bacillota</taxon>
        <taxon>Negativicutes</taxon>
        <taxon>Acidaminococcales</taxon>
        <taxon>Acidaminococcaceae</taxon>
        <taxon>Acidaminococcus</taxon>
    </lineage>
</organism>
<evidence type="ECO:0000256" key="5">
    <source>
        <dbReference type="SAM" id="SignalP"/>
    </source>
</evidence>
<protein>
    <submittedName>
        <fullName evidence="6">Zinc transport system substrate-binding protein</fullName>
    </submittedName>
</protein>
<dbReference type="InterPro" id="IPR006128">
    <property type="entry name" value="Lipoprotein_PsaA-like"/>
</dbReference>